<evidence type="ECO:0000313" key="2">
    <source>
        <dbReference type="Proteomes" id="UP001060085"/>
    </source>
</evidence>
<dbReference type="Proteomes" id="UP001060085">
    <property type="component" value="Linkage Group LG07"/>
</dbReference>
<comment type="caution">
    <text evidence="1">The sequence shown here is derived from an EMBL/GenBank/DDBJ whole genome shotgun (WGS) entry which is preliminary data.</text>
</comment>
<organism evidence="1 2">
    <name type="scientific">Catharanthus roseus</name>
    <name type="common">Madagascar periwinkle</name>
    <name type="synonym">Vinca rosea</name>
    <dbReference type="NCBI Taxonomy" id="4058"/>
    <lineage>
        <taxon>Eukaryota</taxon>
        <taxon>Viridiplantae</taxon>
        <taxon>Streptophyta</taxon>
        <taxon>Embryophyta</taxon>
        <taxon>Tracheophyta</taxon>
        <taxon>Spermatophyta</taxon>
        <taxon>Magnoliopsida</taxon>
        <taxon>eudicotyledons</taxon>
        <taxon>Gunneridae</taxon>
        <taxon>Pentapetalae</taxon>
        <taxon>asterids</taxon>
        <taxon>lamiids</taxon>
        <taxon>Gentianales</taxon>
        <taxon>Apocynaceae</taxon>
        <taxon>Rauvolfioideae</taxon>
        <taxon>Vinceae</taxon>
        <taxon>Catharanthinae</taxon>
        <taxon>Catharanthus</taxon>
    </lineage>
</organism>
<protein>
    <submittedName>
        <fullName evidence="1">Uncharacterized protein</fullName>
    </submittedName>
</protein>
<evidence type="ECO:0000313" key="1">
    <source>
        <dbReference type="EMBL" id="KAI5654691.1"/>
    </source>
</evidence>
<accession>A0ACC0A575</accession>
<gene>
    <name evidence="1" type="ORF">M9H77_31878</name>
</gene>
<sequence length="680" mass="78200">MDNAKTKRKSQWKFLWFCIFCQLIFPAANAAQPIPQKSEYQPLNSSSSQLKLINQENGHVMMYNGLLNVTFSSPGGMVTGIEYKGIDNLLDFHQKESRRGYWDVVSDKPGKPGTFESIQGTTFKIIAQDEDKIEISFKKNYDPSLDSNNTDLPLNIDKRFIILQGHSGFYCYAIFERLNGWPELHIGQLRMAFKLQKQLFNYMAVSDTIQRLMPSSYDREQGHILDYKEAVLLINPKDSRFKGEVDDKYQYSRDNKDSHLHGWICQEPGVGFWMITPSDEFRTGGPFKQDLTSHVGPNALAMFYSNHYTGETLNGLDFLTGEPWKKVFGPVFIYLNSGSGNGEELQEALWKDAKNQTEIETKKWPYDFPVSDEFPHADQRGSVSGRLLINDSYINQSQFPAKTAYIGLAPTGDEGSWQLDAKGYQFWNQTDEDGYFNITGIRQGNYSLLAWIPGIFGDYKYQVEMDIRPGSEYSLGNLVFTPPRNGPTLWEIGIPDRTAAEFYVPDPVPGLRNYLFDNHTDKWRQYGLWNQYTELYPDQDLVYTVGISNYSKDWFFAHLNRRISDKEYVPTTWLIQFDLRNVIPFKTYTFRLALASANYAHLQIRVNRENSPHPHFTTGGIGRDNAIARHGIHGLYWPFSYSIPWYMLVQGRNTIFLKQAQAGGSFDGLMYDYLRLEGPA</sequence>
<keyword evidence="2" id="KW-1185">Reference proteome</keyword>
<dbReference type="EMBL" id="CM044707">
    <property type="protein sequence ID" value="KAI5654691.1"/>
    <property type="molecule type" value="Genomic_DNA"/>
</dbReference>
<name>A0ACC0A575_CATRO</name>
<reference evidence="2" key="1">
    <citation type="journal article" date="2023" name="Nat. Plants">
        <title>Single-cell RNA sequencing provides a high-resolution roadmap for understanding the multicellular compartmentation of specialized metabolism.</title>
        <authorList>
            <person name="Sun S."/>
            <person name="Shen X."/>
            <person name="Li Y."/>
            <person name="Li Y."/>
            <person name="Wang S."/>
            <person name="Li R."/>
            <person name="Zhang H."/>
            <person name="Shen G."/>
            <person name="Guo B."/>
            <person name="Wei J."/>
            <person name="Xu J."/>
            <person name="St-Pierre B."/>
            <person name="Chen S."/>
            <person name="Sun C."/>
        </authorList>
    </citation>
    <scope>NUCLEOTIDE SEQUENCE [LARGE SCALE GENOMIC DNA]</scope>
</reference>
<proteinExistence type="predicted"/>